<dbReference type="RefSeq" id="WP_071907058.1">
    <property type="nucleotide sequence ID" value="NZ_LT607756.1"/>
</dbReference>
<dbReference type="AlphaFoldDB" id="A0A1D3L2Y0"/>
<evidence type="ECO:0000313" key="2">
    <source>
        <dbReference type="Proteomes" id="UP000094707"/>
    </source>
</evidence>
<dbReference type="GeneID" id="30412232"/>
<protein>
    <submittedName>
        <fullName evidence="1">Uncharacterized protein</fullName>
    </submittedName>
</protein>
<gene>
    <name evidence="1" type="ORF">MCBB_1390</name>
</gene>
<dbReference type="STRING" id="118062.MCBB_1390"/>
<reference evidence="1 2" key="1">
    <citation type="submission" date="2016-08" db="EMBL/GenBank/DDBJ databases">
        <authorList>
            <person name="Seilhamer J.J."/>
        </authorList>
    </citation>
    <scope>NUCLEOTIDE SEQUENCE [LARGE SCALE GENOMIC DNA]</scope>
    <source>
        <strain evidence="1">Buetzberg</strain>
    </source>
</reference>
<keyword evidence="2" id="KW-1185">Reference proteome</keyword>
<dbReference type="KEGG" id="mcub:MCBB_1390"/>
<evidence type="ECO:0000313" key="1">
    <source>
        <dbReference type="EMBL" id="SCG85947.1"/>
    </source>
</evidence>
<organism evidence="1 2">
    <name type="scientific">Methanobacterium congolense</name>
    <dbReference type="NCBI Taxonomy" id="118062"/>
    <lineage>
        <taxon>Archaea</taxon>
        <taxon>Methanobacteriati</taxon>
        <taxon>Methanobacteriota</taxon>
        <taxon>Methanomada group</taxon>
        <taxon>Methanobacteria</taxon>
        <taxon>Methanobacteriales</taxon>
        <taxon>Methanobacteriaceae</taxon>
        <taxon>Methanobacterium</taxon>
    </lineage>
</organism>
<dbReference type="Proteomes" id="UP000094707">
    <property type="component" value="Chromosome I"/>
</dbReference>
<dbReference type="EMBL" id="LT607756">
    <property type="protein sequence ID" value="SCG85947.1"/>
    <property type="molecule type" value="Genomic_DNA"/>
</dbReference>
<accession>A0A1D3L2Y0</accession>
<sequence>MEENTKNSELTEKELKSRMRLFKQALKDETKKDKLQDSIEGSEVMIRFEIYLPTKNPDKFVDGLYLYMNDEGTIMSAEYYLKSSDAMTVKPLGEKEFKVVKELFQDAFSLEIE</sequence>
<name>A0A1D3L2Y0_9EURY</name>
<proteinExistence type="predicted"/>